<dbReference type="InterPro" id="IPR001192">
    <property type="entry name" value="PI-PLC_fam"/>
</dbReference>
<feature type="binding site" evidence="15">
    <location>
        <position position="514"/>
    </location>
    <ligand>
        <name>substrate</name>
    </ligand>
</feature>
<organism evidence="24 25">
    <name type="scientific">Chiloscyllium punctatum</name>
    <name type="common">Brownbanded bambooshark</name>
    <name type="synonym">Hemiscyllium punctatum</name>
    <dbReference type="NCBI Taxonomy" id="137246"/>
    <lineage>
        <taxon>Eukaryota</taxon>
        <taxon>Metazoa</taxon>
        <taxon>Chordata</taxon>
        <taxon>Craniata</taxon>
        <taxon>Vertebrata</taxon>
        <taxon>Chondrichthyes</taxon>
        <taxon>Elasmobranchii</taxon>
        <taxon>Galeomorphii</taxon>
        <taxon>Galeoidea</taxon>
        <taxon>Orectolobiformes</taxon>
        <taxon>Hemiscylliidae</taxon>
        <taxon>Chiloscyllium</taxon>
    </lineage>
</organism>
<evidence type="ECO:0000313" key="25">
    <source>
        <dbReference type="Proteomes" id="UP000287033"/>
    </source>
</evidence>
<evidence type="ECO:0000259" key="21">
    <source>
        <dbReference type="PROSITE" id="PS50004"/>
    </source>
</evidence>
<dbReference type="InterPro" id="IPR000909">
    <property type="entry name" value="PLipase_C_PInositol-sp_X_dom"/>
</dbReference>
<dbReference type="GO" id="GO:0016042">
    <property type="term" value="P:lipid catabolic process"/>
    <property type="evidence" value="ECO:0007669"/>
    <property type="project" value="UniProtKB-KW"/>
</dbReference>
<dbReference type="CDD" id="cd08593">
    <property type="entry name" value="PI-PLCc_delta"/>
    <property type="match status" value="1"/>
</dbReference>
<feature type="binding site" evidence="15">
    <location>
        <position position="438"/>
    </location>
    <ligand>
        <name>substrate</name>
    </ligand>
</feature>
<feature type="binding site" evidence="16">
    <location>
        <position position="309"/>
    </location>
    <ligand>
        <name>Ca(2+)</name>
        <dbReference type="ChEBI" id="CHEBI:29108"/>
        <label>3</label>
        <note>catalytic</note>
    </ligand>
</feature>
<evidence type="ECO:0000256" key="15">
    <source>
        <dbReference type="PIRSR" id="PIRSR628391-2"/>
    </source>
</evidence>
<evidence type="ECO:0000256" key="2">
    <source>
        <dbReference type="ARBA" id="ARBA00004496"/>
    </source>
</evidence>
<dbReference type="PRINTS" id="PR00390">
    <property type="entry name" value="PHPHLIPASEC"/>
</dbReference>
<keyword evidence="9 18" id="KW-0442">Lipid degradation</keyword>
<dbReference type="EC" id="3.1.4.11" evidence="3 18"/>
<dbReference type="InterPro" id="IPR011993">
    <property type="entry name" value="PH-like_dom_sf"/>
</dbReference>
<comment type="cofactor">
    <cofactor evidence="16">
        <name>Ca(2+)</name>
        <dbReference type="ChEBI" id="CHEBI:29108"/>
    </cofactor>
    <text evidence="16">Binds 3 Ca(2+) ions per subunit. Two of the Ca(2+) ions are bound to the C2 domain.</text>
</comment>
<dbReference type="FunFam" id="1.10.238.10:FF:000005">
    <property type="entry name" value="Phosphoinositide phospholipase C"/>
    <property type="match status" value="1"/>
</dbReference>
<dbReference type="CDD" id="cd00275">
    <property type="entry name" value="C2_PLC_like"/>
    <property type="match status" value="1"/>
</dbReference>
<evidence type="ECO:0000256" key="1">
    <source>
        <dbReference type="ARBA" id="ARBA00004170"/>
    </source>
</evidence>
<keyword evidence="8 16" id="KW-0106">Calcium</keyword>
<dbReference type="GO" id="GO:0005509">
    <property type="term" value="F:calcium ion binding"/>
    <property type="evidence" value="ECO:0007669"/>
    <property type="project" value="InterPro"/>
</dbReference>
<dbReference type="Gene3D" id="1.10.238.10">
    <property type="entry name" value="EF-hand"/>
    <property type="match status" value="2"/>
</dbReference>
<feature type="domain" description="C2" evidence="21">
    <location>
        <begin position="604"/>
        <end position="730"/>
    </location>
</feature>
<dbReference type="FunFam" id="2.60.40.150:FF:000058">
    <property type="entry name" value="Phosphoinositide phospholipase C"/>
    <property type="match status" value="1"/>
</dbReference>
<dbReference type="OrthoDB" id="269822at2759"/>
<dbReference type="Pfam" id="PF00388">
    <property type="entry name" value="PI-PLC-X"/>
    <property type="match status" value="1"/>
</dbReference>
<feature type="binding site" evidence="16">
    <location>
        <position position="646"/>
    </location>
    <ligand>
        <name>Ca(2+)</name>
        <dbReference type="ChEBI" id="CHEBI:29108"/>
        <label>4</label>
    </ligand>
</feature>
<feature type="domain" description="PI-PLC Y-box" evidence="22">
    <location>
        <begin position="485"/>
        <end position="601"/>
    </location>
</feature>
<dbReference type="InterPro" id="IPR001849">
    <property type="entry name" value="PH_domain"/>
</dbReference>
<keyword evidence="11" id="KW-0472">Membrane</keyword>
<dbReference type="InterPro" id="IPR035892">
    <property type="entry name" value="C2_domain_sf"/>
</dbReference>
<feature type="binding site" evidence="16">
    <location>
        <position position="699"/>
    </location>
    <ligand>
        <name>Ca(2+)</name>
        <dbReference type="ChEBI" id="CHEBI:29108"/>
        <label>5</label>
    </ligand>
</feature>
<name>A0A401SX44_CHIPU</name>
<feature type="compositionally biased region" description="Acidic residues" evidence="19">
    <location>
        <begin position="450"/>
        <end position="470"/>
    </location>
</feature>
<gene>
    <name evidence="24" type="ORF">chiPu_0013442</name>
</gene>
<feature type="binding site" evidence="16">
    <location>
        <position position="340"/>
    </location>
    <ligand>
        <name>Ca(2+)</name>
        <dbReference type="ChEBI" id="CHEBI:29108"/>
        <label>3</label>
        <note>catalytic</note>
    </ligand>
</feature>
<dbReference type="InterPro" id="IPR017946">
    <property type="entry name" value="PLC-like_Pdiesterase_TIM-brl"/>
</dbReference>
<feature type="binding site" evidence="16">
    <location>
        <position position="701"/>
    </location>
    <ligand>
        <name>Ca(2+)</name>
        <dbReference type="ChEBI" id="CHEBI:29108"/>
        <label>5</label>
    </ligand>
</feature>
<dbReference type="GO" id="GO:0005886">
    <property type="term" value="C:plasma membrane"/>
    <property type="evidence" value="ECO:0007669"/>
    <property type="project" value="TreeGrafter"/>
</dbReference>
<dbReference type="STRING" id="137246.A0A401SX44"/>
<evidence type="ECO:0000256" key="5">
    <source>
        <dbReference type="ARBA" id="ARBA00022723"/>
    </source>
</evidence>
<dbReference type="Pfam" id="PF16457">
    <property type="entry name" value="PH_12"/>
    <property type="match status" value="1"/>
</dbReference>
<evidence type="ECO:0000256" key="17">
    <source>
        <dbReference type="PIRSR" id="PIRSR628391-4"/>
    </source>
</evidence>
<dbReference type="PROSITE" id="PS50008">
    <property type="entry name" value="PIPLC_Y_DOMAIN"/>
    <property type="match status" value="1"/>
</dbReference>
<dbReference type="SMART" id="SM00148">
    <property type="entry name" value="PLCXc"/>
    <property type="match status" value="1"/>
</dbReference>
<dbReference type="Proteomes" id="UP000287033">
    <property type="component" value="Unassembled WGS sequence"/>
</dbReference>
<dbReference type="SMART" id="SM00239">
    <property type="entry name" value="C2"/>
    <property type="match status" value="1"/>
</dbReference>
<dbReference type="Gene3D" id="2.30.29.30">
    <property type="entry name" value="Pleckstrin-homology domain (PH domain)/Phosphotyrosine-binding domain (PTB)"/>
    <property type="match status" value="1"/>
</dbReference>
<protein>
    <recommendedName>
        <fullName evidence="3 18">Phosphoinositide phospholipase C</fullName>
        <ecNumber evidence="3 18">3.1.4.11</ecNumber>
    </recommendedName>
</protein>
<dbReference type="Gene3D" id="2.60.40.150">
    <property type="entry name" value="C2 domain"/>
    <property type="match status" value="1"/>
</dbReference>
<dbReference type="SUPFAM" id="SSF49562">
    <property type="entry name" value="C2 domain (Calcium/lipid-binding domain, CaLB)"/>
    <property type="match status" value="1"/>
</dbReference>
<evidence type="ECO:0000313" key="24">
    <source>
        <dbReference type="EMBL" id="GCC34965.1"/>
    </source>
</evidence>
<evidence type="ECO:0000259" key="20">
    <source>
        <dbReference type="PROSITE" id="PS50003"/>
    </source>
</evidence>
<dbReference type="EMBL" id="BEZZ01000650">
    <property type="protein sequence ID" value="GCC34965.1"/>
    <property type="molecule type" value="Genomic_DNA"/>
</dbReference>
<keyword evidence="25" id="KW-1185">Reference proteome</keyword>
<dbReference type="InterPro" id="IPR011992">
    <property type="entry name" value="EF-hand-dom_pair"/>
</dbReference>
<evidence type="ECO:0000256" key="12">
    <source>
        <dbReference type="ARBA" id="ARBA00023224"/>
    </source>
</evidence>
<reference evidence="24 25" key="1">
    <citation type="journal article" date="2018" name="Nat. Ecol. Evol.">
        <title>Shark genomes provide insights into elasmobranch evolution and the origin of vertebrates.</title>
        <authorList>
            <person name="Hara Y"/>
            <person name="Yamaguchi K"/>
            <person name="Onimaru K"/>
            <person name="Kadota M"/>
            <person name="Koyanagi M"/>
            <person name="Keeley SD"/>
            <person name="Tatsumi K"/>
            <person name="Tanaka K"/>
            <person name="Motone F"/>
            <person name="Kageyama Y"/>
            <person name="Nozu R"/>
            <person name="Adachi N"/>
            <person name="Nishimura O"/>
            <person name="Nakagawa R"/>
            <person name="Tanegashima C"/>
            <person name="Kiyatake I"/>
            <person name="Matsumoto R"/>
            <person name="Murakumo K"/>
            <person name="Nishida K"/>
            <person name="Terakita A"/>
            <person name="Kuratani S"/>
            <person name="Sato K"/>
            <person name="Hyodo S Kuraku.S."/>
        </authorList>
    </citation>
    <scope>NUCLEOTIDE SEQUENCE [LARGE SCALE GENOMIC DNA]</scope>
</reference>
<feature type="active site" evidence="14">
    <location>
        <position position="353"/>
    </location>
</feature>
<keyword evidence="4" id="KW-0963">Cytoplasm</keyword>
<evidence type="ECO:0000259" key="23">
    <source>
        <dbReference type="PROSITE" id="PS50222"/>
    </source>
</evidence>
<dbReference type="PANTHER" id="PTHR10336">
    <property type="entry name" value="PHOSPHOINOSITIDE-SPECIFIC PHOSPHOLIPASE C FAMILY PROTEIN"/>
    <property type="match status" value="1"/>
</dbReference>
<feature type="domain" description="EF-hand" evidence="23">
    <location>
        <begin position="174"/>
        <end position="209"/>
    </location>
</feature>
<evidence type="ECO:0000256" key="13">
    <source>
        <dbReference type="ARBA" id="ARBA00023674"/>
    </source>
</evidence>
<evidence type="ECO:0000256" key="19">
    <source>
        <dbReference type="SAM" id="MobiDB-lite"/>
    </source>
</evidence>
<evidence type="ECO:0000256" key="14">
    <source>
        <dbReference type="PIRSR" id="PIRSR628391-1"/>
    </source>
</evidence>
<evidence type="ECO:0000256" key="6">
    <source>
        <dbReference type="ARBA" id="ARBA00022737"/>
    </source>
</evidence>
<comment type="catalytic activity">
    <reaction evidence="13">
        <text>a 1,2-diacyl-sn-glycero-3-phospho-(1D-myo-inositol-4,5-bisphosphate) + H2O = 1D-myo-inositol 1,4,5-trisphosphate + a 1,2-diacyl-sn-glycerol + H(+)</text>
        <dbReference type="Rhea" id="RHEA:33179"/>
        <dbReference type="ChEBI" id="CHEBI:15377"/>
        <dbReference type="ChEBI" id="CHEBI:15378"/>
        <dbReference type="ChEBI" id="CHEBI:17815"/>
        <dbReference type="ChEBI" id="CHEBI:58456"/>
        <dbReference type="ChEBI" id="CHEBI:203600"/>
        <dbReference type="EC" id="3.1.4.11"/>
    </reaction>
    <physiologicalReaction direction="left-to-right" evidence="13">
        <dbReference type="Rhea" id="RHEA:33180"/>
    </physiologicalReaction>
</comment>
<keyword evidence="17" id="KW-0325">Glycoprotein</keyword>
<keyword evidence="7 18" id="KW-0378">Hydrolase</keyword>
<feature type="glycosylation site" description="O-linked (GlcNAc) serine" evidence="17">
    <location>
        <position position="189"/>
    </location>
</feature>
<dbReference type="InterPro" id="IPR028391">
    <property type="entry name" value="PLC-delta1_cat"/>
</dbReference>
<dbReference type="Pfam" id="PF00168">
    <property type="entry name" value="C2"/>
    <property type="match status" value="1"/>
</dbReference>
<evidence type="ECO:0000256" key="16">
    <source>
        <dbReference type="PIRSR" id="PIRSR628391-3"/>
    </source>
</evidence>
<accession>A0A401SX44</accession>
<keyword evidence="10 18" id="KW-0443">Lipid metabolism</keyword>
<dbReference type="FunFam" id="3.20.20.190:FF:000022">
    <property type="entry name" value="Phosphoinositide phospholipase C"/>
    <property type="match status" value="1"/>
</dbReference>
<feature type="domain" description="PH" evidence="20">
    <location>
        <begin position="19"/>
        <end position="128"/>
    </location>
</feature>
<evidence type="ECO:0000256" key="18">
    <source>
        <dbReference type="RuleBase" id="RU361133"/>
    </source>
</evidence>
<dbReference type="PANTHER" id="PTHR10336:SF210">
    <property type="entry name" value="1-PHOSPHATIDYLINOSITOL 4,5-BISPHOSPHATE PHOSPHODIESTERASE DELTA-1"/>
    <property type="match status" value="1"/>
</dbReference>
<keyword evidence="6" id="KW-0677">Repeat</keyword>
<dbReference type="SMART" id="SM00233">
    <property type="entry name" value="PH"/>
    <property type="match status" value="1"/>
</dbReference>
<dbReference type="PROSITE" id="PS50222">
    <property type="entry name" value="EF_HAND_2"/>
    <property type="match status" value="2"/>
</dbReference>
<dbReference type="SUPFAM" id="SSF50729">
    <property type="entry name" value="PH domain-like"/>
    <property type="match status" value="1"/>
</dbReference>
<dbReference type="InterPro" id="IPR001711">
    <property type="entry name" value="PLipase_C_Pinositol-sp_Y"/>
</dbReference>
<feature type="active site" evidence="14">
    <location>
        <position position="308"/>
    </location>
</feature>
<evidence type="ECO:0000256" key="11">
    <source>
        <dbReference type="ARBA" id="ARBA00023136"/>
    </source>
</evidence>
<dbReference type="GO" id="GO:0035556">
    <property type="term" value="P:intracellular signal transduction"/>
    <property type="evidence" value="ECO:0007669"/>
    <property type="project" value="InterPro"/>
</dbReference>
<dbReference type="OMA" id="HWQREMS"/>
<feature type="region of interest" description="Disordered" evidence="19">
    <location>
        <begin position="445"/>
        <end position="476"/>
    </location>
</feature>
<sequence length="748" mass="86006">MQDCNGVENGFINDDDLNAMLKGSNLQKIKSSTWMKPRFYKLLEDCRTVWYDSQKLLKSARTQIFSIDDIQELRPGHQSEGMQKFAMDIPAARCFTIVFKGMKKNLDLVASDAKEANHWIDGLNKLKKRDSKMNKRERLDQWFQIYLQKADVNKDNKMSLDEVKQFLRMMNIEVDDAYAKELFVKCDKSMDGTIQGKEIEEFYKLVTEREEITTIFEAYCDKNRFLTVDKLTDFLRKEQRENVNQEYAAQLIQKYELNEEARFDSIMTKDGFMSYLMSPAADIFNQEHNKVYHDMTKPLNQYFISSSHNTYLTKDQLEGPSSVEAYISALNKGCRCVELDCWDGRDGEPVIYHGYTLTSKILFKDVIQAVKQYAFKASPYPVILSLENHCSIEQQVVMAQHMKSILGDMLLTNTIDGKVPTNFPSPQQLKGKILVKGKRLNRLEAPQDADMGDEVSDEDEAAEQDSEDEQKEVKKSGKIKLAKELSDLVIFCKSVHFNGFEDAAQNQVFYEMSSFVESKFNKLTQETAKPFIELNTRQLSRIYPAGLRTDSSNYNPVDMWNAGCQIVALNFQTPGQEMDVNQGKFLDNGFAGYNLKPKYLREKKVGFDSKNIQKGSWLNKKKLHVMVISAQQLPKSNRLKLKSVVDPLVVVEVFGVREDCLSKETEHISNNGFSPMWNATFQFDVSVPDLAFVRFVVQDYDMSSKNDFIGQFTLPFTSLKLGYRHIHLLTESGDRLPSASLFVHIMIE</sequence>
<dbReference type="PROSITE" id="PS50003">
    <property type="entry name" value="PH_DOMAIN"/>
    <property type="match status" value="1"/>
</dbReference>
<dbReference type="PROSITE" id="PS50004">
    <property type="entry name" value="C2"/>
    <property type="match status" value="1"/>
</dbReference>
<feature type="binding site" evidence="16">
    <location>
        <position position="387"/>
    </location>
    <ligand>
        <name>Ca(2+)</name>
        <dbReference type="ChEBI" id="CHEBI:29108"/>
        <label>3</label>
        <note>catalytic</note>
    </ligand>
</feature>
<dbReference type="CDD" id="cd13363">
    <property type="entry name" value="PH_PLC_delta"/>
    <property type="match status" value="1"/>
</dbReference>
<dbReference type="InterPro" id="IPR002048">
    <property type="entry name" value="EF_hand_dom"/>
</dbReference>
<feature type="binding site" evidence="15">
    <location>
        <position position="436"/>
    </location>
    <ligand>
        <name>substrate</name>
    </ligand>
</feature>
<feature type="binding site" evidence="16">
    <location>
        <position position="700"/>
    </location>
    <ligand>
        <name>Ca(2+)</name>
        <dbReference type="ChEBI" id="CHEBI:29108"/>
        <label>5</label>
    </ligand>
</feature>
<dbReference type="SUPFAM" id="SSF51695">
    <property type="entry name" value="PLC-like phosphodiesterases"/>
    <property type="match status" value="1"/>
</dbReference>
<evidence type="ECO:0000256" key="7">
    <source>
        <dbReference type="ARBA" id="ARBA00022801"/>
    </source>
</evidence>
<feature type="binding site" evidence="15">
    <location>
        <begin position="28"/>
        <end position="55"/>
    </location>
    <ligand>
        <name>substrate</name>
    </ligand>
</feature>
<keyword evidence="5 16" id="KW-0479">Metal-binding</keyword>
<dbReference type="PROSITE" id="PS50007">
    <property type="entry name" value="PIPLC_X_DOMAIN"/>
    <property type="match status" value="1"/>
</dbReference>
<dbReference type="Pfam" id="PF09279">
    <property type="entry name" value="EF-hand_like"/>
    <property type="match status" value="1"/>
</dbReference>
<dbReference type="FunFam" id="2.30.29.30:FF:000088">
    <property type="entry name" value="Phosphoinositide phospholipase C"/>
    <property type="match status" value="1"/>
</dbReference>
<dbReference type="GO" id="GO:0005737">
    <property type="term" value="C:cytoplasm"/>
    <property type="evidence" value="ECO:0007669"/>
    <property type="project" value="UniProtKB-SubCell"/>
</dbReference>
<evidence type="ECO:0000259" key="22">
    <source>
        <dbReference type="PROSITE" id="PS50008"/>
    </source>
</evidence>
<evidence type="ECO:0000256" key="3">
    <source>
        <dbReference type="ARBA" id="ARBA00012368"/>
    </source>
</evidence>
<dbReference type="Gene3D" id="3.20.20.190">
    <property type="entry name" value="Phosphatidylinositol (PI) phosphodiesterase"/>
    <property type="match status" value="1"/>
</dbReference>
<feature type="binding site" evidence="15">
    <location>
        <position position="541"/>
    </location>
    <ligand>
        <name>substrate</name>
    </ligand>
</feature>
<dbReference type="SUPFAM" id="SSF47473">
    <property type="entry name" value="EF-hand"/>
    <property type="match status" value="1"/>
</dbReference>
<comment type="subcellular location">
    <subcellularLocation>
        <location evidence="2">Cytoplasm</location>
    </subcellularLocation>
    <subcellularLocation>
        <location evidence="1">Membrane</location>
        <topology evidence="1">Peripheral membrane protein</topology>
    </subcellularLocation>
</comment>
<dbReference type="Pfam" id="PF00387">
    <property type="entry name" value="PI-PLC-Y"/>
    <property type="match status" value="1"/>
</dbReference>
<dbReference type="GO" id="GO:0004435">
    <property type="term" value="F:phosphatidylinositol-4,5-bisphosphate phospholipase C activity"/>
    <property type="evidence" value="ECO:0007669"/>
    <property type="project" value="UniProtKB-EC"/>
</dbReference>
<evidence type="ECO:0000256" key="10">
    <source>
        <dbReference type="ARBA" id="ARBA00023098"/>
    </source>
</evidence>
<dbReference type="InterPro" id="IPR018247">
    <property type="entry name" value="EF_Hand_1_Ca_BS"/>
</dbReference>
<evidence type="ECO:0000256" key="4">
    <source>
        <dbReference type="ARBA" id="ARBA00022490"/>
    </source>
</evidence>
<dbReference type="SMART" id="SM00149">
    <property type="entry name" value="PLCYc"/>
    <property type="match status" value="1"/>
</dbReference>
<feature type="binding site" evidence="16">
    <location>
        <position position="338"/>
    </location>
    <ligand>
        <name>Ca(2+)</name>
        <dbReference type="ChEBI" id="CHEBI:29108"/>
        <label>3</label>
        <note>catalytic</note>
    </ligand>
</feature>
<evidence type="ECO:0000256" key="9">
    <source>
        <dbReference type="ARBA" id="ARBA00022963"/>
    </source>
</evidence>
<dbReference type="AlphaFoldDB" id="A0A401SX44"/>
<dbReference type="PROSITE" id="PS00018">
    <property type="entry name" value="EF_HAND_1"/>
    <property type="match status" value="2"/>
</dbReference>
<proteinExistence type="predicted"/>
<dbReference type="InterPro" id="IPR015359">
    <property type="entry name" value="PLC_EF-hand-like"/>
</dbReference>
<keyword evidence="12" id="KW-0807">Transducer</keyword>
<dbReference type="InterPro" id="IPR000008">
    <property type="entry name" value="C2_dom"/>
</dbReference>
<evidence type="ECO:0000256" key="8">
    <source>
        <dbReference type="ARBA" id="ARBA00022837"/>
    </source>
</evidence>
<feature type="binding site" evidence="16">
    <location>
        <position position="670"/>
    </location>
    <ligand>
        <name>Ca(2+)</name>
        <dbReference type="ChEBI" id="CHEBI:29108"/>
        <label>4</label>
    </ligand>
</feature>
<feature type="domain" description="EF-hand" evidence="23">
    <location>
        <begin position="138"/>
        <end position="173"/>
    </location>
</feature>
<comment type="caution">
    <text evidence="24">The sequence shown here is derived from an EMBL/GenBank/DDBJ whole genome shotgun (WGS) entry which is preliminary data.</text>
</comment>